<dbReference type="Proteomes" id="UP000471435">
    <property type="component" value="Unassembled WGS sequence"/>
</dbReference>
<dbReference type="InterPro" id="IPR027443">
    <property type="entry name" value="IPNS-like_sf"/>
</dbReference>
<name>A0A6I4UWH3_9SPHN</name>
<dbReference type="AlphaFoldDB" id="A0A6I4UWH3"/>
<evidence type="ECO:0000313" key="3">
    <source>
        <dbReference type="Proteomes" id="UP000471435"/>
    </source>
</evidence>
<reference evidence="2 3" key="1">
    <citation type="submission" date="2019-12" db="EMBL/GenBank/DDBJ databases">
        <title>Genomic-based taxomic classification of the family Erythrobacteraceae.</title>
        <authorList>
            <person name="Xu L."/>
        </authorList>
    </citation>
    <scope>NUCLEOTIDE SEQUENCE [LARGE SCALE GENOMIC DNA]</scope>
    <source>
        <strain evidence="2 3">SW-109</strain>
    </source>
</reference>
<dbReference type="RefSeq" id="WP_160729345.1">
    <property type="nucleotide sequence ID" value="NZ_WTYP01000001.1"/>
</dbReference>
<dbReference type="OrthoDB" id="1441538at2"/>
<keyword evidence="3" id="KW-1185">Reference proteome</keyword>
<dbReference type="Gene3D" id="2.60.120.330">
    <property type="entry name" value="B-lactam Antibiotic, Isopenicillin N Synthase, Chain"/>
    <property type="match status" value="1"/>
</dbReference>
<comment type="caution">
    <text evidence="2">The sequence shown here is derived from an EMBL/GenBank/DDBJ whole genome shotgun (WGS) entry which is preliminary data.</text>
</comment>
<evidence type="ECO:0000313" key="2">
    <source>
        <dbReference type="EMBL" id="MXP46068.1"/>
    </source>
</evidence>
<evidence type="ECO:0000259" key="1">
    <source>
        <dbReference type="Pfam" id="PF05118"/>
    </source>
</evidence>
<protein>
    <submittedName>
        <fullName evidence="2">Aspartyl beta-hydroxylase</fullName>
    </submittedName>
</protein>
<feature type="domain" description="Aspartyl/asparaginy/proline hydroxylase" evidence="1">
    <location>
        <begin position="94"/>
        <end position="178"/>
    </location>
</feature>
<sequence length="194" mass="21670">MKKPANVRCLAAVDCAQLTRLAQKVSQQTWSAEDARKENDFDVFHHTQHVVFRFIAGNRDPEDSYANPSWDAWQRVLQPVMDAAIAPFGFTKPVFPKAMLAKLLAGHRIDPHRDGAGSNERVHKIHVPLVTNPDATFHVNGEDFHLEAGHAYEVNNIVSHGAANGGNEDRIHFIFEVYEGAYASLQAKDRHAVL</sequence>
<dbReference type="InterPro" id="IPR007803">
    <property type="entry name" value="Asp/Arg/Pro-Hydrxlase"/>
</dbReference>
<proteinExistence type="predicted"/>
<gene>
    <name evidence="2" type="ORF">GRI43_01510</name>
</gene>
<organism evidence="2 3">
    <name type="scientific">Pontixanthobacter luteolus</name>
    <dbReference type="NCBI Taxonomy" id="295089"/>
    <lineage>
        <taxon>Bacteria</taxon>
        <taxon>Pseudomonadati</taxon>
        <taxon>Pseudomonadota</taxon>
        <taxon>Alphaproteobacteria</taxon>
        <taxon>Sphingomonadales</taxon>
        <taxon>Erythrobacteraceae</taxon>
        <taxon>Pontixanthobacter</taxon>
    </lineage>
</organism>
<accession>A0A6I4UWH3</accession>
<dbReference type="SUPFAM" id="SSF51197">
    <property type="entry name" value="Clavaminate synthase-like"/>
    <property type="match status" value="1"/>
</dbReference>
<dbReference type="Pfam" id="PF05118">
    <property type="entry name" value="Asp_Arg_Hydrox"/>
    <property type="match status" value="1"/>
</dbReference>
<dbReference type="EMBL" id="WTYP01000001">
    <property type="protein sequence ID" value="MXP46068.1"/>
    <property type="molecule type" value="Genomic_DNA"/>
</dbReference>